<evidence type="ECO:0000313" key="1">
    <source>
        <dbReference type="EMBL" id="CAM9590478.1"/>
    </source>
</evidence>
<reference evidence="1" key="2">
    <citation type="submission" date="2025-03" db="EMBL/GenBank/DDBJ databases">
        <authorList>
            <consortium name="ELIXIR-Norway"/>
            <consortium name="Elixir Norway"/>
        </authorList>
    </citation>
    <scope>NUCLEOTIDE SEQUENCE</scope>
</reference>
<protein>
    <submittedName>
        <fullName evidence="1">Uncharacterized protein</fullName>
    </submittedName>
</protein>
<dbReference type="EMBL" id="OX596097">
    <property type="protein sequence ID" value="CAM9590478.1"/>
    <property type="molecule type" value="Genomic_DNA"/>
</dbReference>
<gene>
    <name evidence="1" type="ORF">MRATA1EN22A_LOCUS4664</name>
</gene>
<name>A0AC59YDU0_RANTA</name>
<proteinExistence type="predicted"/>
<sequence>GRAPPAADGRELFPRAPARSLRASLHPGGARVRPRAARTKSAAGTRRTGPCRPWPRSPCRRRRGRGRRLAGPLCRGVASGLSPPPERGCPLDYPPHRPELGSCPGWPTPLCRRTGQRSPRGPHAWARAWVAWPVVPHCPGRLETNG</sequence>
<evidence type="ECO:0000313" key="2">
    <source>
        <dbReference type="Proteomes" id="UP001162501"/>
    </source>
</evidence>
<dbReference type="Proteomes" id="UP001162501">
    <property type="component" value="Chromosome 13"/>
</dbReference>
<organism evidence="1 2">
    <name type="scientific">Rangifer tarandus platyrhynchus</name>
    <name type="common">Svalbard reindeer</name>
    <dbReference type="NCBI Taxonomy" id="3082113"/>
    <lineage>
        <taxon>Eukaryota</taxon>
        <taxon>Metazoa</taxon>
        <taxon>Chordata</taxon>
        <taxon>Craniata</taxon>
        <taxon>Vertebrata</taxon>
        <taxon>Euteleostomi</taxon>
        <taxon>Mammalia</taxon>
        <taxon>Eutheria</taxon>
        <taxon>Laurasiatheria</taxon>
        <taxon>Artiodactyla</taxon>
        <taxon>Ruminantia</taxon>
        <taxon>Pecora</taxon>
        <taxon>Cervidae</taxon>
        <taxon>Odocoileinae</taxon>
        <taxon>Rangifer</taxon>
    </lineage>
</organism>
<feature type="non-terminal residue" evidence="1">
    <location>
        <position position="146"/>
    </location>
</feature>
<accession>A0AC59YDU0</accession>
<feature type="non-terminal residue" evidence="1">
    <location>
        <position position="1"/>
    </location>
</feature>
<reference evidence="1" key="1">
    <citation type="submission" date="2023-05" db="EMBL/GenBank/DDBJ databases">
        <authorList>
            <consortium name="ELIXIR-Norway"/>
        </authorList>
    </citation>
    <scope>NUCLEOTIDE SEQUENCE</scope>
</reference>